<accession>A0ABW4H7U2</accession>
<keyword evidence="2" id="KW-1185">Reference proteome</keyword>
<name>A0ABW4H7U2_9FLAO</name>
<dbReference type="Proteomes" id="UP001597138">
    <property type="component" value="Unassembled WGS sequence"/>
</dbReference>
<organism evidence="1 2">
    <name type="scientific">Flavobacterium artemisiae</name>
    <dbReference type="NCBI Taxonomy" id="2126556"/>
    <lineage>
        <taxon>Bacteria</taxon>
        <taxon>Pseudomonadati</taxon>
        <taxon>Bacteroidota</taxon>
        <taxon>Flavobacteriia</taxon>
        <taxon>Flavobacteriales</taxon>
        <taxon>Flavobacteriaceae</taxon>
        <taxon>Flavobacterium</taxon>
    </lineage>
</organism>
<proteinExistence type="predicted"/>
<dbReference type="InterPro" id="IPR025366">
    <property type="entry name" value="DUF4270"/>
</dbReference>
<reference evidence="2" key="1">
    <citation type="journal article" date="2019" name="Int. J. Syst. Evol. Microbiol.">
        <title>The Global Catalogue of Microorganisms (GCM) 10K type strain sequencing project: providing services to taxonomists for standard genome sequencing and annotation.</title>
        <authorList>
            <consortium name="The Broad Institute Genomics Platform"/>
            <consortium name="The Broad Institute Genome Sequencing Center for Infectious Disease"/>
            <person name="Wu L."/>
            <person name="Ma J."/>
        </authorList>
    </citation>
    <scope>NUCLEOTIDE SEQUENCE [LARGE SCALE GENOMIC DNA]</scope>
    <source>
        <strain evidence="2">CCUG 70865</strain>
    </source>
</reference>
<comment type="caution">
    <text evidence="1">The sequence shown here is derived from an EMBL/GenBank/DDBJ whole genome shotgun (WGS) entry which is preliminary data.</text>
</comment>
<dbReference type="Pfam" id="PF14092">
    <property type="entry name" value="DUF4270"/>
    <property type="match status" value="1"/>
</dbReference>
<dbReference type="RefSeq" id="WP_379817529.1">
    <property type="nucleotide sequence ID" value="NZ_JBHUDZ010000001.1"/>
</dbReference>
<sequence>MYNTSLIKKILLASVVVFLYSCDKDFNAIGDDLISDDHFGLEPHKYEVLAFNQEVTPIQSNNLPTNALGIYNDPVFGETTANFATQVTLESYAPSIGEEPKIESVVLSIPYFSHVTQTNTDGSSVYALDSIFGAKDGGKIKLSVYQNGMQMRNSYFDNGNQFAQLYYTDQNADFESLKASPLLNDDADITQNQEFFFNAIERKDSITGTDGKKTLQRSKPEMRLNLNTKEFQDKILNAPASKLASANVFQEYYRGLYFKVEKSGANATSMALMNFAEGKITITYTAKTDSTTDDPKTTETRTLVLKLGSSLSTVNFLQNQRNTTYENAITNVNATEGDERLYLKGGQGSMAILKLNDFASQLQSIKDSDWMVNEANLVFYIDADKMAPTTEAKRIYLYDLTNNTPLKDYYSDATSAASSNPKDAKQIFGGIINLGDNKRGKTYKIRITEHIRSLIKDATYKNVDLGLVVTEDIATVTNNLLKLKNSNISAAPRASVMSPLGTILYGGKSSVPEDKRLRLEVYYTKPNK</sequence>
<dbReference type="EMBL" id="JBHUDZ010000001">
    <property type="protein sequence ID" value="MFD1601450.1"/>
    <property type="molecule type" value="Genomic_DNA"/>
</dbReference>
<evidence type="ECO:0000313" key="1">
    <source>
        <dbReference type="EMBL" id="MFD1601450.1"/>
    </source>
</evidence>
<protein>
    <submittedName>
        <fullName evidence="1">DUF4270 domain-containing protein</fullName>
    </submittedName>
</protein>
<evidence type="ECO:0000313" key="2">
    <source>
        <dbReference type="Proteomes" id="UP001597138"/>
    </source>
</evidence>
<gene>
    <name evidence="1" type="ORF">ACFSC2_01720</name>
</gene>